<sequence length="753" mass="87941">MFINTVPISKTIDFKELSSVIKLRDQVALKQLLNSFNKEITSDGALIKSLDSQEGDYELFIISTRLVLRTITFVNPDHIMPSIDSMLCESDLLDDGSEVTRNHPFKFLQNHILNAGADRIIEFYLSSSKQIPLAITNLYIEHVFKMKFLDFKPLSLSKTEESLVNNTGGNKLLILLLISLQRLEEDDQVLHVYQKEIETQNPKLYRSILSLINPLDDGFQEEEYYSYFIGPCREYLAQMHTESTPTRIQTKEVLEFINHNLQNIHTYGNNPHEFDQNFFTVSVLAVFYNQLDRFKSVFATAIRKLIEAKHLPGIKPRQFPLIKDFYKYFTKQERVWLAKHDYTLCSIEMLYYPQLYKPHELRKMLLNLMCSAGDEEQELSWFNVNEQPEWDEEGLHLINDVFWPMEMAEMLKQVFYPLNNKATVKATYNVISRWIDAFRYDQLDEEWTDAPDPNLIDPLRLATFYSDIIQDVVNHERFGDDKIARRLTNSVYRFLTDKDEYLPTDLLFFVAYFSTDNKFKETAYKQVFERQEDYSSASANNLILIKLDQGDLQEAQAIVDNMEESELRQKCQKLINEKAEKARKLSALIALPKTDLAVSDLSDLHLIFLTATCLSALSVRDDHINHRKKPLSAMLVPDYDTSHKIIRQLLRENILKPKNNSWINIDPENVSKYAITELPLIPNVKGYFQFESFVELLRDELRCRCIAPSVVAKANVKIKMGWLLNSFYHTLEKVSIHWSMWRSLLTITKELKN</sequence>
<accession>M4RQA2</accession>
<evidence type="ECO:0000313" key="1">
    <source>
        <dbReference type="EMBL" id="AGH45840.1"/>
    </source>
</evidence>
<dbReference type="RefSeq" id="WP_015431054.1">
    <property type="nucleotide sequence ID" value="NC_020514.1"/>
</dbReference>
<evidence type="ECO:0000313" key="2">
    <source>
        <dbReference type="Proteomes" id="UP000011864"/>
    </source>
</evidence>
<dbReference type="PATRIC" id="fig|1129794.4.peg.3717"/>
<dbReference type="KEGG" id="gps:C427_3732"/>
<organism evidence="1 2">
    <name type="scientific">Paraglaciecola psychrophila 170</name>
    <dbReference type="NCBI Taxonomy" id="1129794"/>
    <lineage>
        <taxon>Bacteria</taxon>
        <taxon>Pseudomonadati</taxon>
        <taxon>Pseudomonadota</taxon>
        <taxon>Gammaproteobacteria</taxon>
        <taxon>Alteromonadales</taxon>
        <taxon>Alteromonadaceae</taxon>
        <taxon>Paraglaciecola</taxon>
    </lineage>
</organism>
<keyword evidence="2" id="KW-1185">Reference proteome</keyword>
<protein>
    <submittedName>
        <fullName evidence="1">Uncharacterized protein</fullName>
    </submittedName>
</protein>
<dbReference type="EMBL" id="CP003837">
    <property type="protein sequence ID" value="AGH45840.1"/>
    <property type="molecule type" value="Genomic_DNA"/>
</dbReference>
<dbReference type="HOGENOM" id="CLU_369529_0_0_6"/>
<dbReference type="Proteomes" id="UP000011864">
    <property type="component" value="Chromosome"/>
</dbReference>
<name>M4RQA2_9ALTE</name>
<reference evidence="1 2" key="1">
    <citation type="journal article" date="2013" name="Genome Announc.">
        <title>Complete Genome Sequence of Glaciecola psychrophila Strain 170T.</title>
        <authorList>
            <person name="Yin J."/>
            <person name="Chen J."/>
            <person name="Liu G."/>
            <person name="Yu Y."/>
            <person name="Song L."/>
            <person name="Wang X."/>
            <person name="Qu X."/>
        </authorList>
    </citation>
    <scope>NUCLEOTIDE SEQUENCE [LARGE SCALE GENOMIC DNA]</scope>
    <source>
        <strain evidence="1 2">170</strain>
    </source>
</reference>
<proteinExistence type="predicted"/>
<gene>
    <name evidence="1" type="ORF">C427_3732</name>
</gene>
<dbReference type="AlphaFoldDB" id="M4RQA2"/>